<keyword evidence="1" id="KW-1185">Reference proteome</keyword>
<dbReference type="Proteomes" id="UP000887581">
    <property type="component" value="Unplaced"/>
</dbReference>
<proteinExistence type="predicted"/>
<organism evidence="1 2">
    <name type="scientific">Setaria digitata</name>
    <dbReference type="NCBI Taxonomy" id="48799"/>
    <lineage>
        <taxon>Eukaryota</taxon>
        <taxon>Metazoa</taxon>
        <taxon>Ecdysozoa</taxon>
        <taxon>Nematoda</taxon>
        <taxon>Chromadorea</taxon>
        <taxon>Rhabditida</taxon>
        <taxon>Spirurina</taxon>
        <taxon>Spiruromorpha</taxon>
        <taxon>Filarioidea</taxon>
        <taxon>Setariidae</taxon>
        <taxon>Setaria</taxon>
    </lineage>
</organism>
<reference evidence="2" key="1">
    <citation type="submission" date="2022-11" db="UniProtKB">
        <authorList>
            <consortium name="WormBaseParasite"/>
        </authorList>
    </citation>
    <scope>IDENTIFICATION</scope>
</reference>
<name>A0A915Q3T5_9BILA</name>
<sequence>MTQRSLKLAQVPMSVCSRREFGIQFHLSSAEDEWRELMRHWLACCLESRMLKVQRGTSVTTPGHSDQREET</sequence>
<evidence type="ECO:0000313" key="1">
    <source>
        <dbReference type="Proteomes" id="UP000887581"/>
    </source>
</evidence>
<dbReference type="AlphaFoldDB" id="A0A915Q3T5"/>
<dbReference type="WBParaSite" id="sdigi.contig53.g3063.t1">
    <property type="protein sequence ID" value="sdigi.contig53.g3063.t1"/>
    <property type="gene ID" value="sdigi.contig53.g3063"/>
</dbReference>
<evidence type="ECO:0000313" key="2">
    <source>
        <dbReference type="WBParaSite" id="sdigi.contig53.g3063.t1"/>
    </source>
</evidence>
<protein>
    <submittedName>
        <fullName evidence="2">Uncharacterized protein</fullName>
    </submittedName>
</protein>
<accession>A0A915Q3T5</accession>